<keyword evidence="6" id="KW-1185">Reference proteome</keyword>
<dbReference type="Proteomes" id="UP000825886">
    <property type="component" value="Chromosome"/>
</dbReference>
<keyword evidence="1" id="KW-0175">Coiled coil</keyword>
<accession>A0ABX9APM0</accession>
<evidence type="ECO:0000313" key="5">
    <source>
        <dbReference type="EMBL" id="QZN96693.1"/>
    </source>
</evidence>
<evidence type="ECO:0000313" key="6">
    <source>
        <dbReference type="Proteomes" id="UP000825886"/>
    </source>
</evidence>
<feature type="domain" description="MobA/VirD2-like nuclease" evidence="3">
    <location>
        <begin position="53"/>
        <end position="168"/>
    </location>
</feature>
<dbReference type="Pfam" id="PF18821">
    <property type="entry name" value="LPD7"/>
    <property type="match status" value="1"/>
</dbReference>
<feature type="compositionally biased region" description="Polar residues" evidence="2">
    <location>
        <begin position="345"/>
        <end position="356"/>
    </location>
</feature>
<dbReference type="InterPro" id="IPR040677">
    <property type="entry name" value="LPD7"/>
</dbReference>
<proteinExistence type="predicted"/>
<organism evidence="5 6">
    <name type="scientific">Symbiopectobacterium purcellii</name>
    <dbReference type="NCBI Taxonomy" id="2871826"/>
    <lineage>
        <taxon>Bacteria</taxon>
        <taxon>Pseudomonadati</taxon>
        <taxon>Pseudomonadota</taxon>
        <taxon>Gammaproteobacteria</taxon>
        <taxon>Enterobacterales</taxon>
        <taxon>Enterobacteriaceae</taxon>
    </lineage>
</organism>
<dbReference type="EMBL" id="CP081864">
    <property type="protein sequence ID" value="QZN96693.1"/>
    <property type="molecule type" value="Genomic_DNA"/>
</dbReference>
<feature type="domain" description="Large polyvalent protein-associated" evidence="4">
    <location>
        <begin position="693"/>
        <end position="776"/>
    </location>
</feature>
<evidence type="ECO:0000256" key="2">
    <source>
        <dbReference type="SAM" id="MobiDB-lite"/>
    </source>
</evidence>
<evidence type="ECO:0000259" key="3">
    <source>
        <dbReference type="Pfam" id="PF03432"/>
    </source>
</evidence>
<protein>
    <submittedName>
        <fullName evidence="5">Relaxase</fullName>
    </submittedName>
</protein>
<evidence type="ECO:0000256" key="1">
    <source>
        <dbReference type="SAM" id="Coils"/>
    </source>
</evidence>
<sequence>MITRYGGGNDGIAEYLESGRKAEREYTRDELDHRLILDGDLQTTNKVIHSIEDKGQERYLHITLSFKESEISDETLKAVTQEYKTLFMNAYHEDEYCFYAEAHLPKIKNLVDNRTGELIERKPHIHIVIPRTNLVTERSMNPRGDLTNSKTQEQLDAIQEHINNKYGLISPKDGVRVSDENYANVLSRVKGDLYRERNNETKREIFSRITSENVKSADEFNNLLKNYGDVKIRNEGKPTEYFAVKFEGDVKFTNLKIPLFSRRFIESRQLPLVKPTPDQTERNLSTWLDKASHEIKHIFPKSEKLRNVYKSMNASDKAAFLHTRIDDYDKQYKLDKKNTERARGRTSSNKFSPQSATRLDRIKTRVGLPHMPQRGLVRGISGRGKPPESVSILSHNEQYNLAERMETRQHSDEKMRRDSDRRLTERGIKTVELSSVLHESLYKKLNADAEKNEIQIMSGIRRDIDHERFLSAASIKYNIKTEDHAVSHAKDGSPRFAVEKRNLNASDFLTKYLNLSWKDAKEFLLETYSQQLENKPFEKGKITSKLNFEQSKQRFLSIKESNKSLREVIRFEKINLYNELREMRKQLFSISKENREVAKGLLIYKKLTTLERLNDLSSQGRDFISQYHKNWNEDKDNMKALDKLKNYLNHEDENSISQAENNFSLEKAVEAQRRLQELQKKNSRLKDLVMDKREDKIIYRDQKTEAPVFTDKGDFIVSGKSPSNEEIGVMLEYSQEKFGGVLRLSGSDEFKKQCAQIAAEKNMNLILRPEQFQKIMLEAKNELAASREQAPVVEKEQAVKQAEVKQGVSDLQQSPAETKQAYKNDVMAVNEPTTYVYFVKFNNDQPDAAPTSFSRLKDAADMRDVNANLHDVNKQDAVIYRVDEKIADQKGLSAAMSDAVRVPRHEIEKAQGRDVTEQDGQILNVIDEYQQKFTSEGLIFDRGKAEGDLLQKEMTLDIASERLEQKFLLEKERQSEQELDSGLEH</sequence>
<feature type="coiled-coil region" evidence="1">
    <location>
        <begin position="661"/>
        <end position="695"/>
    </location>
</feature>
<feature type="region of interest" description="Disordered" evidence="2">
    <location>
        <begin position="337"/>
        <end position="356"/>
    </location>
</feature>
<dbReference type="InterPro" id="IPR005094">
    <property type="entry name" value="Endonuclease_MobA/VirD2"/>
</dbReference>
<dbReference type="Pfam" id="PF03432">
    <property type="entry name" value="Relaxase"/>
    <property type="match status" value="1"/>
</dbReference>
<evidence type="ECO:0000259" key="4">
    <source>
        <dbReference type="Pfam" id="PF18821"/>
    </source>
</evidence>
<name>A0ABX9APM0_9ENTR</name>
<gene>
    <name evidence="5" type="ORF">K6K13_04470</name>
</gene>
<reference evidence="5 6" key="1">
    <citation type="submission" date="2021-08" db="EMBL/GenBank/DDBJ databases">
        <title>Culture and genomic analysis of Symbiopectobacterium purcellii sp. nov. gen. nov., isolated from the leafhopper Empoasca decipiens.</title>
        <authorList>
            <person name="Nadal-Jimenez P."/>
            <person name="Siozios S."/>
            <person name="Halliday N."/>
            <person name="Camara M."/>
            <person name="Hurst G.D.D."/>
        </authorList>
    </citation>
    <scope>NUCLEOTIDE SEQUENCE [LARGE SCALE GENOMIC DNA]</scope>
    <source>
        <strain evidence="5 6">SyEd1</strain>
    </source>
</reference>